<sequence>MPLHKDDIYKSRNSPKFLERTKKLKAHLVKIRIIGHKLENAIFINIIKELQIGK</sequence>
<dbReference type="AlphaFoldDB" id="A0AAE1QR80"/>
<evidence type="ECO:0000313" key="2">
    <source>
        <dbReference type="Proteomes" id="UP001291623"/>
    </source>
</evidence>
<accession>A0AAE1QR80</accession>
<protein>
    <submittedName>
        <fullName evidence="1">Uncharacterized protein</fullName>
    </submittedName>
</protein>
<dbReference type="EMBL" id="JAVYJV010000024">
    <property type="protein sequence ID" value="KAK4338100.1"/>
    <property type="molecule type" value="Genomic_DNA"/>
</dbReference>
<name>A0AAE1QR80_9SOLA</name>
<reference evidence="1" key="1">
    <citation type="submission" date="2023-12" db="EMBL/GenBank/DDBJ databases">
        <title>Genome assembly of Anisodus tanguticus.</title>
        <authorList>
            <person name="Wang Y.-J."/>
        </authorList>
    </citation>
    <scope>NUCLEOTIDE SEQUENCE</scope>
    <source>
        <strain evidence="1">KB-2021</strain>
        <tissue evidence="1">Leaf</tissue>
    </source>
</reference>
<organism evidence="1 2">
    <name type="scientific">Anisodus tanguticus</name>
    <dbReference type="NCBI Taxonomy" id="243964"/>
    <lineage>
        <taxon>Eukaryota</taxon>
        <taxon>Viridiplantae</taxon>
        <taxon>Streptophyta</taxon>
        <taxon>Embryophyta</taxon>
        <taxon>Tracheophyta</taxon>
        <taxon>Spermatophyta</taxon>
        <taxon>Magnoliopsida</taxon>
        <taxon>eudicotyledons</taxon>
        <taxon>Gunneridae</taxon>
        <taxon>Pentapetalae</taxon>
        <taxon>asterids</taxon>
        <taxon>lamiids</taxon>
        <taxon>Solanales</taxon>
        <taxon>Solanaceae</taxon>
        <taxon>Solanoideae</taxon>
        <taxon>Hyoscyameae</taxon>
        <taxon>Anisodus</taxon>
    </lineage>
</organism>
<keyword evidence="2" id="KW-1185">Reference proteome</keyword>
<evidence type="ECO:0000313" key="1">
    <source>
        <dbReference type="EMBL" id="KAK4338100.1"/>
    </source>
</evidence>
<comment type="caution">
    <text evidence="1">The sequence shown here is derived from an EMBL/GenBank/DDBJ whole genome shotgun (WGS) entry which is preliminary data.</text>
</comment>
<dbReference type="Proteomes" id="UP001291623">
    <property type="component" value="Unassembled WGS sequence"/>
</dbReference>
<gene>
    <name evidence="1" type="ORF">RND71_042587</name>
</gene>
<proteinExistence type="predicted"/>